<proteinExistence type="predicted"/>
<evidence type="ECO:0008006" key="6">
    <source>
        <dbReference type="Google" id="ProtNLM"/>
    </source>
</evidence>
<feature type="transmembrane region" description="Helical" evidence="1">
    <location>
        <begin position="388"/>
        <end position="408"/>
    </location>
</feature>
<evidence type="ECO:0000256" key="1">
    <source>
        <dbReference type="SAM" id="Phobius"/>
    </source>
</evidence>
<protein>
    <recommendedName>
        <fullName evidence="6">Ion transport domain-containing protein</fullName>
    </recommendedName>
</protein>
<comment type="caution">
    <text evidence="4">The sequence shown here is derived from an EMBL/GenBank/DDBJ whole genome shotgun (WGS) entry which is preliminary data.</text>
</comment>
<evidence type="ECO:0000313" key="4">
    <source>
        <dbReference type="EMBL" id="THG93364.1"/>
    </source>
</evidence>
<dbReference type="Proteomes" id="UP000309038">
    <property type="component" value="Unassembled WGS sequence"/>
</dbReference>
<feature type="domain" description="YVC1 N-terminal linker helical" evidence="2">
    <location>
        <begin position="27"/>
        <end position="211"/>
    </location>
</feature>
<dbReference type="Pfam" id="PF23317">
    <property type="entry name" value="YVC1_C"/>
    <property type="match status" value="1"/>
</dbReference>
<organism evidence="4 5">
    <name type="scientific">Hermanssonia centrifuga</name>
    <dbReference type="NCBI Taxonomy" id="98765"/>
    <lineage>
        <taxon>Eukaryota</taxon>
        <taxon>Fungi</taxon>
        <taxon>Dikarya</taxon>
        <taxon>Basidiomycota</taxon>
        <taxon>Agaricomycotina</taxon>
        <taxon>Agaricomycetes</taxon>
        <taxon>Polyporales</taxon>
        <taxon>Meruliaceae</taxon>
        <taxon>Hermanssonia</taxon>
    </lineage>
</organism>
<accession>A0A4S4K6G1</accession>
<dbReference type="InterPro" id="IPR052971">
    <property type="entry name" value="TRP_calcium_channel"/>
</dbReference>
<feature type="transmembrane region" description="Helical" evidence="1">
    <location>
        <begin position="237"/>
        <end position="254"/>
    </location>
</feature>
<evidence type="ECO:0000259" key="3">
    <source>
        <dbReference type="Pfam" id="PF23317"/>
    </source>
</evidence>
<sequence>MPQAESRRDGERQPLLNQVRIDKIEVYPIIQMIRRDAIRFIDAPLPPDALSAPDIVYSLLIPLEDKYKAIQQSGNLSVVFCLLLNRAYFLRDRNIISSGLSRTRAALCEKLAIAALNFHASNMLELALVLTTSWPVYSGADPVVVTRAREEADDDLEERVGNAIEVAIISQAKNFIKTLPCQKVVDGIWSGKIVYQADSSRSILSDTYKRNPIHFYDPHKAPLLDHYRLKVPAVRSVLEYTNFVILFILFVFALEFNKPDRVDLTEAIFMIYALGFSLEKVAAMQEHGIKVYSKGTWNGFDLAFVTLYCTYSILRLYGVYHDRPWARHTGIDCLALIAILMFPRLSRNQAGYSVGQIAWWMLDLFFGLDASGFDNATHFHPVFGPFIMVTYACLSNTLLVTVLVSVSANK</sequence>
<dbReference type="PANTHER" id="PTHR35859:SF1">
    <property type="entry name" value="NONSELECTIVE CATION CHANNEL PROTEIN"/>
    <property type="match status" value="1"/>
</dbReference>
<keyword evidence="1" id="KW-1133">Transmembrane helix</keyword>
<name>A0A4S4K6G1_9APHY</name>
<feature type="transmembrane region" description="Helical" evidence="1">
    <location>
        <begin position="350"/>
        <end position="368"/>
    </location>
</feature>
<dbReference type="EMBL" id="SGPJ01000684">
    <property type="protein sequence ID" value="THG93364.1"/>
    <property type="molecule type" value="Genomic_DNA"/>
</dbReference>
<dbReference type="InterPro" id="IPR056336">
    <property type="entry name" value="YVC1_C"/>
</dbReference>
<feature type="transmembrane region" description="Helical" evidence="1">
    <location>
        <begin position="295"/>
        <end position="313"/>
    </location>
</feature>
<gene>
    <name evidence="4" type="ORF">EW026_g7854</name>
</gene>
<keyword evidence="1" id="KW-0472">Membrane</keyword>
<dbReference type="Pfam" id="PF23190">
    <property type="entry name" value="LHD_TRPY1"/>
    <property type="match status" value="1"/>
</dbReference>
<evidence type="ECO:0000313" key="5">
    <source>
        <dbReference type="Proteomes" id="UP000309038"/>
    </source>
</evidence>
<dbReference type="InterPro" id="IPR056337">
    <property type="entry name" value="LHD_YVC1"/>
</dbReference>
<evidence type="ECO:0000259" key="2">
    <source>
        <dbReference type="Pfam" id="PF23190"/>
    </source>
</evidence>
<keyword evidence="5" id="KW-1185">Reference proteome</keyword>
<dbReference type="PANTHER" id="PTHR35859">
    <property type="entry name" value="NONSELECTIVE CATION CHANNEL PROTEIN"/>
    <property type="match status" value="1"/>
</dbReference>
<reference evidence="4 5" key="1">
    <citation type="submission" date="2019-02" db="EMBL/GenBank/DDBJ databases">
        <title>Genome sequencing of the rare red list fungi Phlebia centrifuga.</title>
        <authorList>
            <person name="Buettner E."/>
            <person name="Kellner H."/>
        </authorList>
    </citation>
    <scope>NUCLEOTIDE SEQUENCE [LARGE SCALE GENOMIC DNA]</scope>
    <source>
        <strain evidence="4 5">DSM 108282</strain>
    </source>
</reference>
<keyword evidence="1" id="KW-0812">Transmembrane</keyword>
<feature type="domain" description="Calcium channel YVC1-like C-terminal transmembrane" evidence="3">
    <location>
        <begin position="243"/>
        <end position="346"/>
    </location>
</feature>
<dbReference type="AlphaFoldDB" id="A0A4S4K6G1"/>